<organism evidence="7 8">
    <name type="scientific">Psychromarinibacter sediminicola</name>
    <dbReference type="NCBI Taxonomy" id="3033385"/>
    <lineage>
        <taxon>Bacteria</taxon>
        <taxon>Pseudomonadati</taxon>
        <taxon>Pseudomonadota</taxon>
        <taxon>Alphaproteobacteria</taxon>
        <taxon>Rhodobacterales</taxon>
        <taxon>Paracoccaceae</taxon>
        <taxon>Psychromarinibacter</taxon>
    </lineage>
</organism>
<dbReference type="Pfam" id="PF00924">
    <property type="entry name" value="MS_channel_2nd"/>
    <property type="match status" value="1"/>
</dbReference>
<keyword evidence="5" id="KW-0997">Cell inner membrane</keyword>
<keyword evidence="8" id="KW-1185">Reference proteome</keyword>
<keyword evidence="3 5" id="KW-1133">Transmembrane helix</keyword>
<dbReference type="GO" id="GO:0005886">
    <property type="term" value="C:plasma membrane"/>
    <property type="evidence" value="ECO:0007669"/>
    <property type="project" value="UniProtKB-SubCell"/>
</dbReference>
<evidence type="ECO:0000256" key="3">
    <source>
        <dbReference type="ARBA" id="ARBA00022989"/>
    </source>
</evidence>
<reference evidence="7" key="1">
    <citation type="submission" date="2023-03" db="EMBL/GenBank/DDBJ databases">
        <title>Multiphase analysis and comparison of six strains from genera Psychromarinibacter, Lutimaribacter, and Maritimibacter, including a novel species: Psychromarinibacter sediminicola sp. nov.</title>
        <authorList>
            <person name="Wang Y.-H."/>
            <person name="Ye M.-Q."/>
            <person name="Du Z.-J."/>
        </authorList>
    </citation>
    <scope>NUCLEOTIDE SEQUENCE</scope>
    <source>
        <strain evidence="7">C21-152</strain>
    </source>
</reference>
<feature type="transmembrane region" description="Helical" evidence="5">
    <location>
        <begin position="83"/>
        <end position="105"/>
    </location>
</feature>
<evidence type="ECO:0000313" key="7">
    <source>
        <dbReference type="EMBL" id="MDF0603930.1"/>
    </source>
</evidence>
<dbReference type="InterPro" id="IPR023408">
    <property type="entry name" value="MscS_beta-dom_sf"/>
</dbReference>
<dbReference type="AlphaFoldDB" id="A0AAE3NZS5"/>
<dbReference type="SUPFAM" id="SSF50182">
    <property type="entry name" value="Sm-like ribonucleoproteins"/>
    <property type="match status" value="1"/>
</dbReference>
<feature type="domain" description="Mechanosensitive ion channel MscS" evidence="6">
    <location>
        <begin position="108"/>
        <end position="173"/>
    </location>
</feature>
<dbReference type="InterPro" id="IPR006685">
    <property type="entry name" value="MscS_channel_2nd"/>
</dbReference>
<evidence type="ECO:0000256" key="4">
    <source>
        <dbReference type="ARBA" id="ARBA00023136"/>
    </source>
</evidence>
<keyword evidence="5" id="KW-0406">Ion transport</keyword>
<keyword evidence="5" id="KW-0813">Transport</keyword>
<keyword evidence="4 5" id="KW-0472">Membrane</keyword>
<evidence type="ECO:0000256" key="2">
    <source>
        <dbReference type="ARBA" id="ARBA00022692"/>
    </source>
</evidence>
<feature type="transmembrane region" description="Helical" evidence="5">
    <location>
        <begin position="58"/>
        <end position="77"/>
    </location>
</feature>
<evidence type="ECO:0000313" key="8">
    <source>
        <dbReference type="Proteomes" id="UP001220964"/>
    </source>
</evidence>
<evidence type="ECO:0000256" key="1">
    <source>
        <dbReference type="ARBA" id="ARBA00004370"/>
    </source>
</evidence>
<dbReference type="GO" id="GO:0008381">
    <property type="term" value="F:mechanosensitive monoatomic ion channel activity"/>
    <property type="evidence" value="ECO:0007669"/>
    <property type="project" value="InterPro"/>
</dbReference>
<protein>
    <recommendedName>
        <fullName evidence="5">Small-conductance mechanosensitive channel</fullName>
    </recommendedName>
</protein>
<keyword evidence="5" id="KW-0407">Ion channel</keyword>
<comment type="function">
    <text evidence="5">Mechanosensitive channel that participates in the regulation of osmotic pressure changes within the cell, opening in response to stretch forces in the membrane lipid bilayer, without the need for other proteins. Contributes to normal resistance to hypoosmotic shock. Forms an ion channel of 1.0 nanosiemens conductance with a slight preference for anions.</text>
</comment>
<proteinExistence type="inferred from homology"/>
<dbReference type="InterPro" id="IPR045275">
    <property type="entry name" value="MscS_archaea/bacteria_type"/>
</dbReference>
<dbReference type="RefSeq" id="WP_275570039.1">
    <property type="nucleotide sequence ID" value="NZ_JARGYC010000179.1"/>
</dbReference>
<evidence type="ECO:0000259" key="6">
    <source>
        <dbReference type="Pfam" id="PF00924"/>
    </source>
</evidence>
<feature type="transmembrane region" description="Helical" evidence="5">
    <location>
        <begin position="20"/>
        <end position="38"/>
    </location>
</feature>
<comment type="subunit">
    <text evidence="5">Homoheptamer.</text>
</comment>
<evidence type="ECO:0000256" key="5">
    <source>
        <dbReference type="RuleBase" id="RU369025"/>
    </source>
</evidence>
<feature type="non-terminal residue" evidence="7">
    <location>
        <position position="218"/>
    </location>
</feature>
<keyword evidence="5" id="KW-1003">Cell membrane</keyword>
<comment type="caution">
    <text evidence="7">The sequence shown here is derived from an EMBL/GenBank/DDBJ whole genome shotgun (WGS) entry which is preliminary data.</text>
</comment>
<gene>
    <name evidence="7" type="ORF">P1J78_24775</name>
</gene>
<name>A0AAE3NZS5_9RHOB</name>
<accession>A0AAE3NZS5</accession>
<dbReference type="Gene3D" id="2.30.30.60">
    <property type="match status" value="1"/>
</dbReference>
<sequence length="218" mass="24014">MTFDPRNWSLSSALDAASPDVVASLLLVLVLWVTRAVIVKLIRLRSDLPPHVLRRWIATTRTAFLILVLLGLVLIWAPQLRTFALSLAAVAVAIVVATKEMILCLSGSLMRASTRAFSVGDWIEVAGVRGEVVDHTLLATTLQEFQPNSFHYTGRTAVVPNSVLFGSPVRNLTVVREYTFHSFAITTEADVNLPGREAEIADIVERQYGLHREEAARA</sequence>
<dbReference type="EMBL" id="JARGYC010000179">
    <property type="protein sequence ID" value="MDF0603930.1"/>
    <property type="molecule type" value="Genomic_DNA"/>
</dbReference>
<dbReference type="PANTHER" id="PTHR30221:SF1">
    <property type="entry name" value="SMALL-CONDUCTANCE MECHANOSENSITIVE CHANNEL"/>
    <property type="match status" value="1"/>
</dbReference>
<dbReference type="Proteomes" id="UP001220964">
    <property type="component" value="Unassembled WGS sequence"/>
</dbReference>
<keyword evidence="2 5" id="KW-0812">Transmembrane</keyword>
<dbReference type="PANTHER" id="PTHR30221">
    <property type="entry name" value="SMALL-CONDUCTANCE MECHANOSENSITIVE CHANNEL"/>
    <property type="match status" value="1"/>
</dbReference>
<comment type="subcellular location">
    <subcellularLocation>
        <location evidence="5">Cell inner membrane</location>
        <topology evidence="5">Multi-pass membrane protein</topology>
    </subcellularLocation>
    <subcellularLocation>
        <location evidence="1">Membrane</location>
    </subcellularLocation>
</comment>
<comment type="similarity">
    <text evidence="5">Belongs to the MscS (TC 1.A.23) family.</text>
</comment>
<dbReference type="InterPro" id="IPR010920">
    <property type="entry name" value="LSM_dom_sf"/>
</dbReference>
<comment type="caution">
    <text evidence="5">Lacks conserved residue(s) required for the propagation of feature annotation.</text>
</comment>